<dbReference type="GO" id="GO:0005524">
    <property type="term" value="F:ATP binding"/>
    <property type="evidence" value="ECO:0007669"/>
    <property type="project" value="UniProtKB-KW"/>
</dbReference>
<dbReference type="PANTHER" id="PTHR24350">
    <property type="entry name" value="SERINE/THREONINE-PROTEIN KINASE IAL-RELATED"/>
    <property type="match status" value="1"/>
</dbReference>
<keyword evidence="1" id="KW-0723">Serine/threonine-protein kinase</keyword>
<organism evidence="9 10">
    <name type="scientific">Streblomastix strix</name>
    <dbReference type="NCBI Taxonomy" id="222440"/>
    <lineage>
        <taxon>Eukaryota</taxon>
        <taxon>Metamonada</taxon>
        <taxon>Preaxostyla</taxon>
        <taxon>Oxymonadida</taxon>
        <taxon>Streblomastigidae</taxon>
        <taxon>Streblomastix</taxon>
    </lineage>
</organism>
<feature type="transmembrane region" description="Helical" evidence="7">
    <location>
        <begin position="33"/>
        <end position="54"/>
    </location>
</feature>
<reference evidence="9 10" key="1">
    <citation type="submission" date="2019-03" db="EMBL/GenBank/DDBJ databases">
        <title>Single cell metagenomics reveals metabolic interactions within the superorganism composed of flagellate Streblomastix strix and complex community of Bacteroidetes bacteria on its surface.</title>
        <authorList>
            <person name="Treitli S.C."/>
            <person name="Kolisko M."/>
            <person name="Husnik F."/>
            <person name="Keeling P."/>
            <person name="Hampl V."/>
        </authorList>
    </citation>
    <scope>NUCLEOTIDE SEQUENCE [LARGE SCALE GENOMIC DNA]</scope>
    <source>
        <strain evidence="9">ST1C</strain>
    </source>
</reference>
<gene>
    <name evidence="9" type="ORF">EZS28_007091</name>
</gene>
<evidence type="ECO:0000256" key="7">
    <source>
        <dbReference type="SAM" id="Phobius"/>
    </source>
</evidence>
<dbReference type="AlphaFoldDB" id="A0A5J4WTC6"/>
<evidence type="ECO:0000313" key="9">
    <source>
        <dbReference type="EMBL" id="KAA6397379.1"/>
    </source>
</evidence>
<keyword evidence="2" id="KW-0808">Transferase</keyword>
<dbReference type="InterPro" id="IPR011009">
    <property type="entry name" value="Kinase-like_dom_sf"/>
</dbReference>
<keyword evidence="7" id="KW-1133">Transmembrane helix</keyword>
<evidence type="ECO:0000256" key="4">
    <source>
        <dbReference type="ARBA" id="ARBA00022777"/>
    </source>
</evidence>
<sequence length="333" mass="37475">MATVPAQNFAPGLNANNPSRKLLIHVSGSVKPWVTYLISVIILVGTGIALLLLLPGIAKFAAIILFVGAGIFLLIACCAGRKSLLNRDLLLDANEEFGSFTTSPYSCGKCCCLSTEHRQFNLREVVDVQQTQYRYGRYGQYTGFYVIFYLINNEEYKPPMVFDQIKSGQIIQFFREYNAQRQNQAPVQYASYPPINPNQQQYGQQQQTLYAPQDMQSIPPMQKSKSQPFFPRLINGLPSNLTSNYEILDALGEGSLAKVKKGKNIQTGQLVAIKFIEKSKIVSDPIQKQNLLTEITAMQSMKHPYIIELYEVYELEDKLCLVMELASGGFIQW</sequence>
<evidence type="ECO:0000256" key="1">
    <source>
        <dbReference type="ARBA" id="ARBA00022527"/>
    </source>
</evidence>
<comment type="caution">
    <text evidence="9">The sequence shown here is derived from an EMBL/GenBank/DDBJ whole genome shotgun (WGS) entry which is preliminary data.</text>
</comment>
<dbReference type="GO" id="GO:0004674">
    <property type="term" value="F:protein serine/threonine kinase activity"/>
    <property type="evidence" value="ECO:0007669"/>
    <property type="project" value="UniProtKB-KW"/>
</dbReference>
<proteinExistence type="predicted"/>
<accession>A0A5J4WTC6</accession>
<feature type="binding site" evidence="6">
    <location>
        <position position="274"/>
    </location>
    <ligand>
        <name>ATP</name>
        <dbReference type="ChEBI" id="CHEBI:30616"/>
    </ligand>
</feature>
<keyword evidence="7" id="KW-0812">Transmembrane</keyword>
<dbReference type="Gene3D" id="3.30.200.20">
    <property type="entry name" value="Phosphorylase Kinase, domain 1"/>
    <property type="match status" value="1"/>
</dbReference>
<evidence type="ECO:0000313" key="10">
    <source>
        <dbReference type="Proteomes" id="UP000324800"/>
    </source>
</evidence>
<feature type="binding site" evidence="6">
    <location>
        <begin position="324"/>
        <end position="326"/>
    </location>
    <ligand>
        <name>ATP</name>
        <dbReference type="ChEBI" id="CHEBI:30616"/>
    </ligand>
</feature>
<dbReference type="InterPro" id="IPR000719">
    <property type="entry name" value="Prot_kinase_dom"/>
</dbReference>
<dbReference type="OrthoDB" id="942095at2759"/>
<keyword evidence="5 6" id="KW-0067">ATP-binding</keyword>
<feature type="domain" description="Protein kinase" evidence="8">
    <location>
        <begin position="245"/>
        <end position="333"/>
    </location>
</feature>
<protein>
    <recommendedName>
        <fullName evidence="8">Protein kinase domain-containing protein</fullName>
    </recommendedName>
</protein>
<feature type="transmembrane region" description="Helical" evidence="7">
    <location>
        <begin position="60"/>
        <end position="80"/>
    </location>
</feature>
<evidence type="ECO:0000256" key="5">
    <source>
        <dbReference type="ARBA" id="ARBA00022840"/>
    </source>
</evidence>
<dbReference type="SUPFAM" id="SSF56112">
    <property type="entry name" value="Protein kinase-like (PK-like)"/>
    <property type="match status" value="1"/>
</dbReference>
<dbReference type="Proteomes" id="UP000324800">
    <property type="component" value="Unassembled WGS sequence"/>
</dbReference>
<dbReference type="PROSITE" id="PS50011">
    <property type="entry name" value="PROTEIN_KINASE_DOM"/>
    <property type="match status" value="1"/>
</dbReference>
<name>A0A5J4WTC6_9EUKA</name>
<dbReference type="EMBL" id="SNRW01001194">
    <property type="protein sequence ID" value="KAA6397379.1"/>
    <property type="molecule type" value="Genomic_DNA"/>
</dbReference>
<evidence type="ECO:0000256" key="2">
    <source>
        <dbReference type="ARBA" id="ARBA00022679"/>
    </source>
</evidence>
<dbReference type="FunFam" id="3.30.200.20:FF:000042">
    <property type="entry name" value="Aurora kinase A"/>
    <property type="match status" value="1"/>
</dbReference>
<dbReference type="Pfam" id="PF00069">
    <property type="entry name" value="Pkinase"/>
    <property type="match status" value="1"/>
</dbReference>
<keyword evidence="3 6" id="KW-0547">Nucleotide-binding</keyword>
<keyword evidence="7" id="KW-0472">Membrane</keyword>
<dbReference type="InterPro" id="IPR030616">
    <property type="entry name" value="Aur-like"/>
</dbReference>
<keyword evidence="4" id="KW-0418">Kinase</keyword>
<evidence type="ECO:0000259" key="8">
    <source>
        <dbReference type="PROSITE" id="PS50011"/>
    </source>
</evidence>
<evidence type="ECO:0000256" key="3">
    <source>
        <dbReference type="ARBA" id="ARBA00022741"/>
    </source>
</evidence>
<evidence type="ECO:0000256" key="6">
    <source>
        <dbReference type="PIRSR" id="PIRSR630616-2"/>
    </source>
</evidence>